<accession>A0A9N9D0P9</accession>
<evidence type="ECO:0000313" key="2">
    <source>
        <dbReference type="Proteomes" id="UP000789508"/>
    </source>
</evidence>
<organism evidence="1 2">
    <name type="scientific">Ambispora leptoticha</name>
    <dbReference type="NCBI Taxonomy" id="144679"/>
    <lineage>
        <taxon>Eukaryota</taxon>
        <taxon>Fungi</taxon>
        <taxon>Fungi incertae sedis</taxon>
        <taxon>Mucoromycota</taxon>
        <taxon>Glomeromycotina</taxon>
        <taxon>Glomeromycetes</taxon>
        <taxon>Archaeosporales</taxon>
        <taxon>Ambisporaceae</taxon>
        <taxon>Ambispora</taxon>
    </lineage>
</organism>
<keyword evidence="2" id="KW-1185">Reference proteome</keyword>
<dbReference type="AlphaFoldDB" id="A0A9N9D0P9"/>
<gene>
    <name evidence="1" type="ORF">ALEPTO_LOCUS8855</name>
</gene>
<dbReference type="Proteomes" id="UP000789508">
    <property type="component" value="Unassembled WGS sequence"/>
</dbReference>
<sequence length="126" mass="14688">KSPPTVQSMYRGLSSQQPRIRNKNRDYTVIGVEVDKHLRNFGPSTGFGNHRFVEIIAYGSENMRLIGLSKYRKQTTCHFTFYKAEIPAKYWIELEKGLPKNSQGWPAENGILISLNQREEGRYWKH</sequence>
<reference evidence="1" key="1">
    <citation type="submission" date="2021-06" db="EMBL/GenBank/DDBJ databases">
        <authorList>
            <person name="Kallberg Y."/>
            <person name="Tangrot J."/>
            <person name="Rosling A."/>
        </authorList>
    </citation>
    <scope>NUCLEOTIDE SEQUENCE</scope>
    <source>
        <strain evidence="1">FL130A</strain>
    </source>
</reference>
<dbReference type="EMBL" id="CAJVPS010005785">
    <property type="protein sequence ID" value="CAG8618407.1"/>
    <property type="molecule type" value="Genomic_DNA"/>
</dbReference>
<feature type="non-terminal residue" evidence="1">
    <location>
        <position position="126"/>
    </location>
</feature>
<proteinExistence type="predicted"/>
<name>A0A9N9D0P9_9GLOM</name>
<comment type="caution">
    <text evidence="1">The sequence shown here is derived from an EMBL/GenBank/DDBJ whole genome shotgun (WGS) entry which is preliminary data.</text>
</comment>
<evidence type="ECO:0000313" key="1">
    <source>
        <dbReference type="EMBL" id="CAG8618407.1"/>
    </source>
</evidence>
<protein>
    <submittedName>
        <fullName evidence="1">9707_t:CDS:1</fullName>
    </submittedName>
</protein>